<keyword evidence="3" id="KW-1185">Reference proteome</keyword>
<organism evidence="2 3">
    <name type="scientific">Spectribacter acetivorans</name>
    <dbReference type="NCBI Taxonomy" id="3075603"/>
    <lineage>
        <taxon>Bacteria</taxon>
        <taxon>Pseudomonadati</taxon>
        <taxon>Pseudomonadota</taxon>
        <taxon>Gammaproteobacteria</taxon>
        <taxon>Salinisphaerales</taxon>
        <taxon>Salinisphaeraceae</taxon>
        <taxon>Spectribacter</taxon>
    </lineage>
</organism>
<reference evidence="2 3" key="1">
    <citation type="submission" date="2023-09" db="EMBL/GenBank/DDBJ databases">
        <authorList>
            <person name="Rey-Velasco X."/>
        </authorList>
    </citation>
    <scope>NUCLEOTIDE SEQUENCE [LARGE SCALE GENOMIC DNA]</scope>
    <source>
        <strain evidence="2 3">P385</strain>
    </source>
</reference>
<proteinExistence type="predicted"/>
<evidence type="ECO:0000313" key="3">
    <source>
        <dbReference type="Proteomes" id="UP001259982"/>
    </source>
</evidence>
<dbReference type="Proteomes" id="UP001259982">
    <property type="component" value="Unassembled WGS sequence"/>
</dbReference>
<feature type="signal peptide" evidence="1">
    <location>
        <begin position="1"/>
        <end position="20"/>
    </location>
</feature>
<evidence type="ECO:0000313" key="2">
    <source>
        <dbReference type="EMBL" id="MDT0618019.1"/>
    </source>
</evidence>
<evidence type="ECO:0000256" key="1">
    <source>
        <dbReference type="SAM" id="SignalP"/>
    </source>
</evidence>
<feature type="chain" id="PRO_5047140315" description="DUF2780 domain-containing protein" evidence="1">
    <location>
        <begin position="21"/>
        <end position="212"/>
    </location>
</feature>
<sequence length="212" mass="21030">MKRMILSLALAAGAITQVNAQTLPGVGGLPSADSGADPGLLLDLLNGGFDQFAGEDGMLPAGEGVGQLMGLGEQVRTLLVDPLNSALPDPLLLPLLSDLSIALSDLNTGGTPSLPGLPGLPGDGEEGDLPDFPGADDLSGVLEGLIGEAGGAEQLTMLLASLTGGDLGDPAMLADLLDPSGLQGMFEDLIGEAGGAEQLTMVLDGLAEVAPQ</sequence>
<gene>
    <name evidence="2" type="ORF">RM531_06005</name>
</gene>
<evidence type="ECO:0008006" key="4">
    <source>
        <dbReference type="Google" id="ProtNLM"/>
    </source>
</evidence>
<name>A0ABU3B6F5_9GAMM</name>
<dbReference type="RefSeq" id="WP_311658035.1">
    <property type="nucleotide sequence ID" value="NZ_JAVRHY010000004.1"/>
</dbReference>
<dbReference type="EMBL" id="JAVRHY010000004">
    <property type="protein sequence ID" value="MDT0618019.1"/>
    <property type="molecule type" value="Genomic_DNA"/>
</dbReference>
<keyword evidence="1" id="KW-0732">Signal</keyword>
<comment type="caution">
    <text evidence="2">The sequence shown here is derived from an EMBL/GenBank/DDBJ whole genome shotgun (WGS) entry which is preliminary data.</text>
</comment>
<protein>
    <recommendedName>
        <fullName evidence="4">DUF2780 domain-containing protein</fullName>
    </recommendedName>
</protein>
<accession>A0ABU3B6F5</accession>